<sequence>MSDFFKKGMRGYMTVEAAMIMPSVILLMALLLYISFFLYNRCILSQDAYLLAFRGSIQREADGNAVQGYIEESAKDQFGNKYIGMKLLEKSLEVSNKKVTVKLEGGTVNGWVLTAAGQAERNDPVEYIRKIRLMKKAWKRMQDMEED</sequence>
<keyword evidence="1" id="KW-1133">Transmembrane helix</keyword>
<evidence type="ECO:0000313" key="3">
    <source>
        <dbReference type="Proteomes" id="UP001451571"/>
    </source>
</evidence>
<reference evidence="2 3" key="1">
    <citation type="submission" date="2024-02" db="EMBL/GenBank/DDBJ databases">
        <title>Bacterial strain from lacustrine sediment.</title>
        <authorList>
            <person name="Petit C."/>
            <person name="Fadhlaoui K."/>
        </authorList>
    </citation>
    <scope>NUCLEOTIDE SEQUENCE [LARGE SCALE GENOMIC DNA]</scope>
    <source>
        <strain evidence="2 3">IPX-CK</strain>
    </source>
</reference>
<accession>A0ABZ3EY18</accession>
<evidence type="ECO:0000313" key="2">
    <source>
        <dbReference type="EMBL" id="XAH74278.1"/>
    </source>
</evidence>
<keyword evidence="3" id="KW-1185">Reference proteome</keyword>
<dbReference type="EMBL" id="CP146256">
    <property type="protein sequence ID" value="XAH74278.1"/>
    <property type="molecule type" value="Genomic_DNA"/>
</dbReference>
<name>A0ABZ3EY18_9FIRM</name>
<feature type="transmembrane region" description="Helical" evidence="1">
    <location>
        <begin position="12"/>
        <end position="39"/>
    </location>
</feature>
<proteinExistence type="predicted"/>
<keyword evidence="1" id="KW-0472">Membrane</keyword>
<gene>
    <name evidence="2" type="ORF">V6984_00455</name>
</gene>
<dbReference type="Proteomes" id="UP001451571">
    <property type="component" value="Chromosome"/>
</dbReference>
<organism evidence="2 3">
    <name type="scientific">Kineothrix sedimenti</name>
    <dbReference type="NCBI Taxonomy" id="3123317"/>
    <lineage>
        <taxon>Bacteria</taxon>
        <taxon>Bacillati</taxon>
        <taxon>Bacillota</taxon>
        <taxon>Clostridia</taxon>
        <taxon>Lachnospirales</taxon>
        <taxon>Lachnospiraceae</taxon>
        <taxon>Kineothrix</taxon>
    </lineage>
</organism>
<evidence type="ECO:0000256" key="1">
    <source>
        <dbReference type="SAM" id="Phobius"/>
    </source>
</evidence>
<protein>
    <submittedName>
        <fullName evidence="2">TadE family protein</fullName>
    </submittedName>
</protein>
<dbReference type="RefSeq" id="WP_342757872.1">
    <property type="nucleotide sequence ID" value="NZ_CP146256.1"/>
</dbReference>
<keyword evidence="1" id="KW-0812">Transmembrane</keyword>